<dbReference type="PANTHER" id="PTHR14202">
    <property type="entry name" value="60 KDA RIBONUCLEOPROTEIN SSA/RO"/>
    <property type="match status" value="1"/>
</dbReference>
<accession>A0A8W8MFU8</accession>
<dbReference type="PANTHER" id="PTHR14202:SF0">
    <property type="entry name" value="RNA-BINDING PROTEIN RO60"/>
    <property type="match status" value="1"/>
</dbReference>
<dbReference type="Pfam" id="PF05731">
    <property type="entry name" value="TROVE"/>
    <property type="match status" value="1"/>
</dbReference>
<dbReference type="InterPro" id="IPR056800">
    <property type="entry name" value="vWA_Ro60"/>
</dbReference>
<dbReference type="SUPFAM" id="SSF140864">
    <property type="entry name" value="TROVE domain-like"/>
    <property type="match status" value="1"/>
</dbReference>
<evidence type="ECO:0000256" key="2">
    <source>
        <dbReference type="ARBA" id="ARBA00007814"/>
    </source>
</evidence>
<evidence type="ECO:0000256" key="1">
    <source>
        <dbReference type="ARBA" id="ARBA00004496"/>
    </source>
</evidence>
<protein>
    <recommendedName>
        <fullName evidence="7">TROVE domain-containing protein</fullName>
    </recommendedName>
</protein>
<dbReference type="InterPro" id="IPR008858">
    <property type="entry name" value="TROVE_dom"/>
</dbReference>
<dbReference type="GO" id="GO:0046872">
    <property type="term" value="F:metal ion binding"/>
    <property type="evidence" value="ECO:0007669"/>
    <property type="project" value="UniProtKB-KW"/>
</dbReference>
<evidence type="ECO:0000313" key="9">
    <source>
        <dbReference type="Proteomes" id="UP000005408"/>
    </source>
</evidence>
<keyword evidence="4" id="KW-0479">Metal-binding</keyword>
<evidence type="ECO:0000313" key="8">
    <source>
        <dbReference type="EnsemblMetazoa" id="G3258.1:cds"/>
    </source>
</evidence>
<dbReference type="InterPro" id="IPR036465">
    <property type="entry name" value="vWFA_dom_sf"/>
</dbReference>
<comment type="similarity">
    <text evidence="2">Belongs to the Ro 60 kDa family.</text>
</comment>
<dbReference type="GO" id="GO:1990904">
    <property type="term" value="C:ribonucleoprotein complex"/>
    <property type="evidence" value="ECO:0007669"/>
    <property type="project" value="UniProtKB-KW"/>
</dbReference>
<dbReference type="PROSITE" id="PS50988">
    <property type="entry name" value="TROVE"/>
    <property type="match status" value="1"/>
</dbReference>
<dbReference type="InterPro" id="IPR037214">
    <property type="entry name" value="TROVE_dom_sf"/>
</dbReference>
<dbReference type="GO" id="GO:0005737">
    <property type="term" value="C:cytoplasm"/>
    <property type="evidence" value="ECO:0007669"/>
    <property type="project" value="UniProtKB-SubCell"/>
</dbReference>
<keyword evidence="9" id="KW-1185">Reference proteome</keyword>
<dbReference type="Pfam" id="PF25045">
    <property type="entry name" value="vWA_Ro60"/>
    <property type="match status" value="1"/>
</dbReference>
<dbReference type="AlphaFoldDB" id="A0A8W8MFU8"/>
<name>A0A8W8MFU8_MAGGI</name>
<evidence type="ECO:0000256" key="4">
    <source>
        <dbReference type="ARBA" id="ARBA00022723"/>
    </source>
</evidence>
<organism evidence="8 9">
    <name type="scientific">Magallana gigas</name>
    <name type="common">Pacific oyster</name>
    <name type="synonym">Crassostrea gigas</name>
    <dbReference type="NCBI Taxonomy" id="29159"/>
    <lineage>
        <taxon>Eukaryota</taxon>
        <taxon>Metazoa</taxon>
        <taxon>Spiralia</taxon>
        <taxon>Lophotrochozoa</taxon>
        <taxon>Mollusca</taxon>
        <taxon>Bivalvia</taxon>
        <taxon>Autobranchia</taxon>
        <taxon>Pteriomorphia</taxon>
        <taxon>Ostreida</taxon>
        <taxon>Ostreoidea</taxon>
        <taxon>Ostreidae</taxon>
        <taxon>Magallana</taxon>
    </lineage>
</organism>
<dbReference type="InterPro" id="IPR040322">
    <property type="entry name" value="TROVE2"/>
</dbReference>
<keyword evidence="3" id="KW-0963">Cytoplasm</keyword>
<evidence type="ECO:0000256" key="5">
    <source>
        <dbReference type="ARBA" id="ARBA00022884"/>
    </source>
</evidence>
<dbReference type="Gene3D" id="3.40.50.410">
    <property type="entry name" value="von Willebrand factor, type A domain"/>
    <property type="match status" value="1"/>
</dbReference>
<evidence type="ECO:0000259" key="7">
    <source>
        <dbReference type="PROSITE" id="PS50988"/>
    </source>
</evidence>
<feature type="domain" description="TROVE" evidence="7">
    <location>
        <begin position="1"/>
        <end position="369"/>
    </location>
</feature>
<sequence>MEVLSNIDAWKYCLRKYLCLGTFEGLLISNNTSIDLEKCIDSLIVAERDCKVVEILQKFRRENRTPKRDAILFALATCCRCCHLETKKKAYKALPDICQNPADLFQFLSFYRSLGVGSGWGRAHRRAVAEWYLGYEKQDGQKKEEDEMKKMVYHFFKYQSRHGWSHKDVFRLCHFKKEHLDKKVMVKYMVLVLTSPKNGRARGEEWLNEVKKSTPKENHWKFDKLKNLVEEYSKAQKSKSMTVIIDLIDKYDIPREVVPSEMLNYKNVWKALLRRMPFTALIRNLGKMSNLGVFERGSFEENLTIQKLTNPESIQNSKVHPFTLLVALTQYRKGRGELGSLIWAVNPYISQALEDAFYLSFESVSTVEEKSYLIAVDLNGAMNAPVIGSPTISALDAAAALAMATVRCGDQCSVVAFSSKEGTPLQGVDLGETDSLPDVLEKFAVISPGKVDCSRLLKEATEAKNGGSSVLPETSFDVFIVYTGFKTDFSKDAADLLHEYDESSRFVLCSLSNSLFQTSLNPKLLEIAGFDSHTPNIINEFVRGSFEC</sequence>
<evidence type="ECO:0000256" key="6">
    <source>
        <dbReference type="ARBA" id="ARBA00023274"/>
    </source>
</evidence>
<evidence type="ECO:0000256" key="3">
    <source>
        <dbReference type="ARBA" id="ARBA00022490"/>
    </source>
</evidence>
<dbReference type="GO" id="GO:0003723">
    <property type="term" value="F:RNA binding"/>
    <property type="evidence" value="ECO:0007669"/>
    <property type="project" value="UniProtKB-KW"/>
</dbReference>
<proteinExistence type="inferred from homology"/>
<dbReference type="SUPFAM" id="SSF53300">
    <property type="entry name" value="vWA-like"/>
    <property type="match status" value="1"/>
</dbReference>
<keyword evidence="6" id="KW-0687">Ribonucleoprotein</keyword>
<dbReference type="OrthoDB" id="6098064at2759"/>
<dbReference type="EnsemblMetazoa" id="G3258.1">
    <property type="protein sequence ID" value="G3258.1:cds"/>
    <property type="gene ID" value="G3258"/>
</dbReference>
<dbReference type="Proteomes" id="UP000005408">
    <property type="component" value="Unassembled WGS sequence"/>
</dbReference>
<comment type="subcellular location">
    <subcellularLocation>
        <location evidence="1">Cytoplasm</location>
    </subcellularLocation>
</comment>
<keyword evidence="5" id="KW-0694">RNA-binding</keyword>
<reference evidence="8" key="1">
    <citation type="submission" date="2022-08" db="UniProtKB">
        <authorList>
            <consortium name="EnsemblMetazoa"/>
        </authorList>
    </citation>
    <scope>IDENTIFICATION</scope>
    <source>
        <strain evidence="8">05x7-T-G4-1.051#20</strain>
    </source>
</reference>